<evidence type="ECO:0000313" key="2">
    <source>
        <dbReference type="Proteomes" id="UP001168990"/>
    </source>
</evidence>
<name>A0AA39F8V3_9HYME</name>
<proteinExistence type="predicted"/>
<dbReference type="Proteomes" id="UP001168990">
    <property type="component" value="Unassembled WGS sequence"/>
</dbReference>
<comment type="caution">
    <text evidence="1">The sequence shown here is derived from an EMBL/GenBank/DDBJ whole genome shotgun (WGS) entry which is preliminary data.</text>
</comment>
<reference evidence="1" key="2">
    <citation type="submission" date="2023-03" db="EMBL/GenBank/DDBJ databases">
        <authorList>
            <person name="Inwood S.N."/>
            <person name="Skelly J.G."/>
            <person name="Guhlin J."/>
            <person name="Harrop T.W.R."/>
            <person name="Goldson S.G."/>
            <person name="Dearden P.K."/>
        </authorList>
    </citation>
    <scope>NUCLEOTIDE SEQUENCE</scope>
    <source>
        <strain evidence="1">Irish</strain>
        <tissue evidence="1">Whole body</tissue>
    </source>
</reference>
<dbReference type="AlphaFoldDB" id="A0AA39F8V3"/>
<sequence length="68" mass="7615">MPGCQSDYNSVRCMNSDVFLQSLKFTYQQHNIVLSICRIIYLYCSLENVAIKVLDDCGTAGISKMSKG</sequence>
<protein>
    <submittedName>
        <fullName evidence="1">Uncharacterized protein</fullName>
    </submittedName>
</protein>
<reference evidence="1" key="1">
    <citation type="journal article" date="2023" name="bioRxiv">
        <title>Scaffold-level genome assemblies of two parasitoid biocontrol wasps reveal the parthenogenesis mechanism and an associated novel virus.</title>
        <authorList>
            <person name="Inwood S."/>
            <person name="Skelly J."/>
            <person name="Guhlin J."/>
            <person name="Harrop T."/>
            <person name="Goldson S."/>
            <person name="Dearden P."/>
        </authorList>
    </citation>
    <scope>NUCLEOTIDE SEQUENCE</scope>
    <source>
        <strain evidence="1">Irish</strain>
        <tissue evidence="1">Whole body</tissue>
    </source>
</reference>
<gene>
    <name evidence="1" type="ORF">PV328_003585</name>
</gene>
<evidence type="ECO:0000313" key="1">
    <source>
        <dbReference type="EMBL" id="KAK0165028.1"/>
    </source>
</evidence>
<accession>A0AA39F8V3</accession>
<keyword evidence="2" id="KW-1185">Reference proteome</keyword>
<organism evidence="1 2">
    <name type="scientific">Microctonus aethiopoides</name>
    <dbReference type="NCBI Taxonomy" id="144406"/>
    <lineage>
        <taxon>Eukaryota</taxon>
        <taxon>Metazoa</taxon>
        <taxon>Ecdysozoa</taxon>
        <taxon>Arthropoda</taxon>
        <taxon>Hexapoda</taxon>
        <taxon>Insecta</taxon>
        <taxon>Pterygota</taxon>
        <taxon>Neoptera</taxon>
        <taxon>Endopterygota</taxon>
        <taxon>Hymenoptera</taxon>
        <taxon>Apocrita</taxon>
        <taxon>Ichneumonoidea</taxon>
        <taxon>Braconidae</taxon>
        <taxon>Euphorinae</taxon>
        <taxon>Microctonus</taxon>
    </lineage>
</organism>
<dbReference type="EMBL" id="JAQQBS010001422">
    <property type="protein sequence ID" value="KAK0165028.1"/>
    <property type="molecule type" value="Genomic_DNA"/>
</dbReference>